<dbReference type="RefSeq" id="WP_162050465.1">
    <property type="nucleotide sequence ID" value="NZ_AP022345.1"/>
</dbReference>
<keyword evidence="1" id="KW-0812">Transmembrane</keyword>
<accession>A0A7R6R6D5</accession>
<gene>
    <name evidence="2" type="ORF">ICHIAU1_10620</name>
</gene>
<keyword evidence="1" id="KW-0472">Membrane</keyword>
<keyword evidence="3" id="KW-1185">Reference proteome</keyword>
<name>A0A7R6R6D5_9RHOO</name>
<feature type="transmembrane region" description="Helical" evidence="1">
    <location>
        <begin position="95"/>
        <end position="120"/>
    </location>
</feature>
<organism evidence="2 3">
    <name type="scientific">Fluviibacter phosphoraccumulans</name>
    <dbReference type="NCBI Taxonomy" id="1751046"/>
    <lineage>
        <taxon>Bacteria</taxon>
        <taxon>Pseudomonadati</taxon>
        <taxon>Pseudomonadota</taxon>
        <taxon>Betaproteobacteria</taxon>
        <taxon>Rhodocyclales</taxon>
        <taxon>Fluviibacteraceae</taxon>
        <taxon>Fluviibacter</taxon>
    </lineage>
</organism>
<reference evidence="3" key="1">
    <citation type="submission" date="2020-01" db="EMBL/GenBank/DDBJ databases">
        <title>Phosphoaccumulans saitamaens gen. nov., sp. nov., a polyphosphate accumulating bacterium isolated from surface river water.</title>
        <authorList>
            <person name="Watanabe K."/>
            <person name="Suda W."/>
        </authorList>
    </citation>
    <scope>NUCLEOTIDE SEQUENCE [LARGE SCALE GENOMIC DNA]</scope>
    <source>
        <strain evidence="3">ICHIAU1</strain>
    </source>
</reference>
<evidence type="ECO:0000256" key="1">
    <source>
        <dbReference type="SAM" id="Phobius"/>
    </source>
</evidence>
<dbReference type="EMBL" id="AP022345">
    <property type="protein sequence ID" value="BBU68779.1"/>
    <property type="molecule type" value="Genomic_DNA"/>
</dbReference>
<proteinExistence type="predicted"/>
<evidence type="ECO:0000313" key="3">
    <source>
        <dbReference type="Proteomes" id="UP000463961"/>
    </source>
</evidence>
<dbReference type="AlphaFoldDB" id="A0A7R6R6D5"/>
<dbReference type="Proteomes" id="UP000463961">
    <property type="component" value="Chromosome"/>
</dbReference>
<protein>
    <submittedName>
        <fullName evidence="2">Uncharacterized protein</fullName>
    </submittedName>
</protein>
<evidence type="ECO:0000313" key="2">
    <source>
        <dbReference type="EMBL" id="BBU68779.1"/>
    </source>
</evidence>
<keyword evidence="1" id="KW-1133">Transmembrane helix</keyword>
<sequence>MLDDRASMEPDRERFEHLLPFFITGRLGAEDQAFAENYVASHRDAAASIQAAERMRRVVRCIGIDRDPEPTLQRISVTLQATGKFASTKSVFRRILSWLGGFLLVLAALVLITKAVYYAADKIGWLKVGVEPTGEYKNTHGSFTLKAGASMVTVALIVERYGGEIVHSSALTGVERIFVNVVDKARLPALIDELMDAGLIEAAVVLL</sequence>